<dbReference type="InterPro" id="IPR042536">
    <property type="entry name" value="TFIIIC_tauA_Sfc1"/>
</dbReference>
<dbReference type="Gene3D" id="3.30.200.160">
    <property type="entry name" value="TFIIIC, subcomplex tauA, subunit Sfc1, barrel domain"/>
    <property type="match status" value="1"/>
</dbReference>
<evidence type="ECO:0000313" key="2">
    <source>
        <dbReference type="EMBL" id="KAE9612917.1"/>
    </source>
</evidence>
<dbReference type="PANTHER" id="PTHR13230:SF5">
    <property type="entry name" value="GENERAL TRANSCRIPTION FACTOR 3C POLYPEPTIDE 5"/>
    <property type="match status" value="1"/>
</dbReference>
<dbReference type="Pfam" id="PF17682">
    <property type="entry name" value="Tau95_N"/>
    <property type="match status" value="1"/>
</dbReference>
<comment type="caution">
    <text evidence="2">The sequence shown here is derived from an EMBL/GenBank/DDBJ whole genome shotgun (WGS) entry which is preliminary data.</text>
</comment>
<evidence type="ECO:0000313" key="3">
    <source>
        <dbReference type="Proteomes" id="UP000447434"/>
    </source>
</evidence>
<reference evidence="3" key="1">
    <citation type="journal article" date="2020" name="Nat. Commun.">
        <title>Genome sequence of the cluster root forming white lupin.</title>
        <authorList>
            <person name="Hufnagel B."/>
            <person name="Marques A."/>
            <person name="Soriano A."/>
            <person name="Marques L."/>
            <person name="Divol F."/>
            <person name="Doumas P."/>
            <person name="Sallet E."/>
            <person name="Mancinotti D."/>
            <person name="Carrere S."/>
            <person name="Marande W."/>
            <person name="Arribat S."/>
            <person name="Keller J."/>
            <person name="Huneau C."/>
            <person name="Blein T."/>
            <person name="Aime D."/>
            <person name="Laguerre M."/>
            <person name="Taylor J."/>
            <person name="Schubert V."/>
            <person name="Nelson M."/>
            <person name="Geu-Flores F."/>
            <person name="Crespi M."/>
            <person name="Gallardo-Guerrero K."/>
            <person name="Delaux P.-M."/>
            <person name="Salse J."/>
            <person name="Berges H."/>
            <person name="Guyot R."/>
            <person name="Gouzy J."/>
            <person name="Peret B."/>
        </authorList>
    </citation>
    <scope>NUCLEOTIDE SEQUENCE [LARGE SCALE GENOMIC DNA]</scope>
    <source>
        <strain evidence="3">cv. Amiga</strain>
    </source>
</reference>
<dbReference type="GO" id="GO:0001002">
    <property type="term" value="F:RNA polymerase III type 1 promoter sequence-specific DNA binding"/>
    <property type="evidence" value="ECO:0007669"/>
    <property type="project" value="TreeGrafter"/>
</dbReference>
<dbReference type="InterPro" id="IPR041499">
    <property type="entry name" value="Tfc1/Sfc1_N"/>
</dbReference>
<dbReference type="GO" id="GO:0001003">
    <property type="term" value="F:RNA polymerase III type 2 promoter sequence-specific DNA binding"/>
    <property type="evidence" value="ECO:0007669"/>
    <property type="project" value="TreeGrafter"/>
</dbReference>
<evidence type="ECO:0000259" key="1">
    <source>
        <dbReference type="Pfam" id="PF17682"/>
    </source>
</evidence>
<dbReference type="GO" id="GO:0000127">
    <property type="term" value="C:transcription factor TFIIIC complex"/>
    <property type="evidence" value="ECO:0007669"/>
    <property type="project" value="InterPro"/>
</dbReference>
<keyword evidence="3" id="KW-1185">Reference proteome</keyword>
<name>A0A6A4QH69_LUPAL</name>
<proteinExistence type="predicted"/>
<dbReference type="InterPro" id="IPR040454">
    <property type="entry name" value="TF_IIIC_Tfc1/Sfc1"/>
</dbReference>
<dbReference type="OrthoDB" id="5598268at2759"/>
<organism evidence="2 3">
    <name type="scientific">Lupinus albus</name>
    <name type="common">White lupine</name>
    <name type="synonym">Lupinus termis</name>
    <dbReference type="NCBI Taxonomy" id="3870"/>
    <lineage>
        <taxon>Eukaryota</taxon>
        <taxon>Viridiplantae</taxon>
        <taxon>Streptophyta</taxon>
        <taxon>Embryophyta</taxon>
        <taxon>Tracheophyta</taxon>
        <taxon>Spermatophyta</taxon>
        <taxon>Magnoliopsida</taxon>
        <taxon>eudicotyledons</taxon>
        <taxon>Gunneridae</taxon>
        <taxon>Pentapetalae</taxon>
        <taxon>rosids</taxon>
        <taxon>fabids</taxon>
        <taxon>Fabales</taxon>
        <taxon>Fabaceae</taxon>
        <taxon>Papilionoideae</taxon>
        <taxon>50 kb inversion clade</taxon>
        <taxon>genistoids sensu lato</taxon>
        <taxon>core genistoids</taxon>
        <taxon>Genisteae</taxon>
        <taxon>Lupinus</taxon>
    </lineage>
</organism>
<protein>
    <submittedName>
        <fullName evidence="2">Putative transcription factor IIIC, subunit 5</fullName>
    </submittedName>
</protein>
<accession>A0A6A4QH69</accession>
<dbReference type="GO" id="GO:0006384">
    <property type="term" value="P:transcription initiation at RNA polymerase III promoter"/>
    <property type="evidence" value="ECO:0007669"/>
    <property type="project" value="InterPro"/>
</dbReference>
<dbReference type="PANTHER" id="PTHR13230">
    <property type="entry name" value="GENERAL TRANSCRIPTION FACTOR IIIC, POLYPEPTIDE 5"/>
    <property type="match status" value="1"/>
</dbReference>
<dbReference type="Proteomes" id="UP000447434">
    <property type="component" value="Chromosome 5"/>
</dbReference>
<feature type="domain" description="Transcription factor IIIC subunit Tfc1/Sfc1 triple barrel" evidence="1">
    <location>
        <begin position="20"/>
        <end position="139"/>
    </location>
</feature>
<dbReference type="AlphaFoldDB" id="A0A6A4QH69"/>
<gene>
    <name evidence="2" type="ORF">Lalb_Chr05g0212041</name>
</gene>
<dbReference type="FunFam" id="3.30.200.160:FF:000002">
    <property type="entry name" value="Transcription factor IIIC, subunit 5"/>
    <property type="match status" value="1"/>
</dbReference>
<sequence length="236" mass="26376">MGVVNDSTVSGVVPDPGGFVVHYPAYPSSISRAIHTLGGIPSILKARSSPSNKLELHFRPEDPYSHPAFGELRPCNNFILKISKTTTNNVPNSTITKDNNEIQPNETVTDQVQDATLSAHIVAHISEAYHFDGMVDYQHVIPVHADVARTKKRNWSELEEPLFDKGGLMDLDHEDVMIIVPPLFAPKDVPENLVLRPHSNLSSKKRQEGVVEHHFEMDMEPVLAIDFDIKDILFSW</sequence>
<dbReference type="EMBL" id="WOCE01000005">
    <property type="protein sequence ID" value="KAE9612917.1"/>
    <property type="molecule type" value="Genomic_DNA"/>
</dbReference>